<sequence length="873" mass="97967">MSSFTFAPNQYPQQQQQQQREMQKNYVFVDEHNRHKRLKGIHCPSLALERPTSRIPPPLTRSVMRACEGCRRRKIKCDAATTNSWPCSACVRLKLHCVRPNGFDSAGDPTTYEAFITPDQFQQMNMQMPPQDHQKGADMYAPMSNYTENPGGFYTVPYDPSQAHHDINYTTVPPPAMLGPASYAHQNNFPPPPMSQSDHPGASPESYTTDVYQQQDLADLLGTLKLNEVGTAPYLRNKASFRRGDEPVVEDDDDYGGLPPILSGSGSKIRIPPELMPDEETALQYFELYFTHVHPYVPVLYKPHIYHQWRHARETISPLILEAIFAIGGRLAEEPAMGQQWLGLASRHADAFMDTPRLSTLQALLMILKAREGAPKRGYYFRSWMTVVQCVQMAKDLGLDEHYDDHEDGIDCEHNPTDCHLRTRIWQTVFACEVMVGTPQGRHDLSVKMDSVDFNVPTRMPGADESEYQVSRNFVYFVRIVRNIRTMSSTYARLRKRKDWGIDPEFQELDKTITSYVSDLPADLAISFPADNSPPWLPNSFLGNLHSYHYLVLILYNRPQLSFLDPNVNRVEWKQHMLQSYNAAKAICRLQEAVISNFGLSGLQCMQRGFSFTVYAGLSCVVIHLVAIVSPDPDLNSDAREFFTRHMRIMEQVMEVWPMPELQTQIDTVREAFSADTRRAFVLKPSFPYGSPHPSNKSSPPHMPSNAYQGNPARSGSLDQHLDTHSSLRYVNNPITPPISTGPMGSKNESPAIQSLELIPQVGTSAAAMPPSMGLADQAAWNPSRIFEQWNNTFAVEPPPTGNTATIGLSPGGSDVTGMSDTHTTTSGMAASAHNTSPPPFAPNMANFITPAMWQESVASVYEGGLKRSWDHQ</sequence>
<comment type="caution">
    <text evidence="1">The sequence shown here is derived from an EMBL/GenBank/DDBJ whole genome shotgun (WGS) entry which is preliminary data.</text>
</comment>
<evidence type="ECO:0000313" key="2">
    <source>
        <dbReference type="Proteomes" id="UP001148737"/>
    </source>
</evidence>
<gene>
    <name evidence="1" type="ORF">NLG97_g9051</name>
</gene>
<keyword evidence="2" id="KW-1185">Reference proteome</keyword>
<dbReference type="Proteomes" id="UP001148737">
    <property type="component" value="Unassembled WGS sequence"/>
</dbReference>
<protein>
    <submittedName>
        <fullName evidence="1">Uncharacterized protein</fullName>
    </submittedName>
</protein>
<dbReference type="EMBL" id="JANAKD010001762">
    <property type="protein sequence ID" value="KAJ3476667.1"/>
    <property type="molecule type" value="Genomic_DNA"/>
</dbReference>
<reference evidence="1" key="1">
    <citation type="submission" date="2022-07" db="EMBL/GenBank/DDBJ databases">
        <title>Genome Sequence of Lecanicillium saksenae.</title>
        <authorList>
            <person name="Buettner E."/>
        </authorList>
    </citation>
    <scope>NUCLEOTIDE SEQUENCE</scope>
    <source>
        <strain evidence="1">VT-O1</strain>
    </source>
</reference>
<proteinExistence type="predicted"/>
<accession>A0ACC1QL12</accession>
<evidence type="ECO:0000313" key="1">
    <source>
        <dbReference type="EMBL" id="KAJ3476667.1"/>
    </source>
</evidence>
<organism evidence="1 2">
    <name type="scientific">Lecanicillium saksenae</name>
    <dbReference type="NCBI Taxonomy" id="468837"/>
    <lineage>
        <taxon>Eukaryota</taxon>
        <taxon>Fungi</taxon>
        <taxon>Dikarya</taxon>
        <taxon>Ascomycota</taxon>
        <taxon>Pezizomycotina</taxon>
        <taxon>Sordariomycetes</taxon>
        <taxon>Hypocreomycetidae</taxon>
        <taxon>Hypocreales</taxon>
        <taxon>Cordycipitaceae</taxon>
        <taxon>Lecanicillium</taxon>
    </lineage>
</organism>
<name>A0ACC1QL12_9HYPO</name>